<comment type="caution">
    <text evidence="1">The sequence shown here is derived from an EMBL/GenBank/DDBJ whole genome shotgun (WGS) entry which is preliminary data.</text>
</comment>
<reference evidence="1" key="1">
    <citation type="submission" date="2021-06" db="EMBL/GenBank/DDBJ databases">
        <title>Parelaphostrongylus tenuis whole genome reference sequence.</title>
        <authorList>
            <person name="Garwood T.J."/>
            <person name="Larsen P.A."/>
            <person name="Fountain-Jones N.M."/>
            <person name="Garbe J.R."/>
            <person name="Macchietto M.G."/>
            <person name="Kania S.A."/>
            <person name="Gerhold R.W."/>
            <person name="Richards J.E."/>
            <person name="Wolf T.M."/>
        </authorList>
    </citation>
    <scope>NUCLEOTIDE SEQUENCE</scope>
    <source>
        <strain evidence="1">MNPRO001-30</strain>
        <tissue evidence="1">Meninges</tissue>
    </source>
</reference>
<evidence type="ECO:0000313" key="1">
    <source>
        <dbReference type="EMBL" id="KAJ1357426.1"/>
    </source>
</evidence>
<proteinExistence type="predicted"/>
<dbReference type="EMBL" id="JAHQIW010003128">
    <property type="protein sequence ID" value="KAJ1357426.1"/>
    <property type="molecule type" value="Genomic_DNA"/>
</dbReference>
<dbReference type="AlphaFoldDB" id="A0AAD5MXJ8"/>
<protein>
    <submittedName>
        <fullName evidence="1">Uncharacterized protein</fullName>
    </submittedName>
</protein>
<evidence type="ECO:0000313" key="2">
    <source>
        <dbReference type="Proteomes" id="UP001196413"/>
    </source>
</evidence>
<gene>
    <name evidence="1" type="ORF">KIN20_015570</name>
</gene>
<keyword evidence="2" id="KW-1185">Reference proteome</keyword>
<organism evidence="1 2">
    <name type="scientific">Parelaphostrongylus tenuis</name>
    <name type="common">Meningeal worm</name>
    <dbReference type="NCBI Taxonomy" id="148309"/>
    <lineage>
        <taxon>Eukaryota</taxon>
        <taxon>Metazoa</taxon>
        <taxon>Ecdysozoa</taxon>
        <taxon>Nematoda</taxon>
        <taxon>Chromadorea</taxon>
        <taxon>Rhabditida</taxon>
        <taxon>Rhabditina</taxon>
        <taxon>Rhabditomorpha</taxon>
        <taxon>Strongyloidea</taxon>
        <taxon>Metastrongylidae</taxon>
        <taxon>Parelaphostrongylus</taxon>
    </lineage>
</organism>
<accession>A0AAD5MXJ8</accession>
<sequence>MDKKEVAFVTTAHGSSIDPATRKFEASMSCNKGKGYVDLTDQMVAHCSYIRRTNKWWNEATNMINPVHVPLVTEGWYYTINLPFVCGNDFKDDDQKDNLGVTGNVEQFMGALNEEERATFVRLAKRAHLDRSVMTENCFKKSCST</sequence>
<dbReference type="Proteomes" id="UP001196413">
    <property type="component" value="Unassembled WGS sequence"/>
</dbReference>
<name>A0AAD5MXJ8_PARTN</name>